<dbReference type="Pfam" id="PF02635">
    <property type="entry name" value="DsrE"/>
    <property type="match status" value="1"/>
</dbReference>
<dbReference type="EMBL" id="JAABNT010000019">
    <property type="protein sequence ID" value="NEK24698.1"/>
    <property type="molecule type" value="Genomic_DNA"/>
</dbReference>
<dbReference type="InterPro" id="IPR027396">
    <property type="entry name" value="DsrEFH-like"/>
</dbReference>
<dbReference type="SUPFAM" id="SSF75169">
    <property type="entry name" value="DsrEFH-like"/>
    <property type="match status" value="1"/>
</dbReference>
<dbReference type="InterPro" id="IPR003787">
    <property type="entry name" value="Sulphur_relay_DsrE/F-like"/>
</dbReference>
<dbReference type="AlphaFoldDB" id="A0A6P0CHC1"/>
<name>A0A6P0CHC1_9RHOB</name>
<organism evidence="2 3">
    <name type="scientific">Sulfitobacter sediminilitoris</name>
    <dbReference type="NCBI Taxonomy" id="2698830"/>
    <lineage>
        <taxon>Bacteria</taxon>
        <taxon>Pseudomonadati</taxon>
        <taxon>Pseudomonadota</taxon>
        <taxon>Alphaproteobacteria</taxon>
        <taxon>Rhodobacterales</taxon>
        <taxon>Roseobacteraceae</taxon>
        <taxon>Sulfitobacter</taxon>
    </lineage>
</organism>
<comment type="caution">
    <text evidence="2">The sequence shown here is derived from an EMBL/GenBank/DDBJ whole genome shotgun (WGS) entry which is preliminary data.</text>
</comment>
<dbReference type="RefSeq" id="WP_164355621.1">
    <property type="nucleotide sequence ID" value="NZ_JAABNT010000019.1"/>
</dbReference>
<sequence length="157" mass="17206">MFKAFLTLLFATVFALSGVMTADASERYGKQKGVYHINYDGGPESKTYKGAMRNIQNHINAVGAENMDIKVVLHGNGLGVLMSAKEDDTLQTAVSSLKGQNVSFQVCNNTLKGRKISYSNDLYDVWEEDIVPSSVAELSHLQELCSKVGDGVIRRLD</sequence>
<proteinExistence type="predicted"/>
<feature type="signal peptide" evidence="1">
    <location>
        <begin position="1"/>
        <end position="24"/>
    </location>
</feature>
<protein>
    <submittedName>
        <fullName evidence="2">Uncharacterized protein</fullName>
    </submittedName>
</protein>
<feature type="chain" id="PRO_5026652535" evidence="1">
    <location>
        <begin position="25"/>
        <end position="157"/>
    </location>
</feature>
<gene>
    <name evidence="2" type="ORF">GV827_20185</name>
</gene>
<dbReference type="PANTHER" id="PTHR37691:SF1">
    <property type="entry name" value="BLR3518 PROTEIN"/>
    <property type="match status" value="1"/>
</dbReference>
<keyword evidence="3" id="KW-1185">Reference proteome</keyword>
<keyword evidence="1" id="KW-0732">Signal</keyword>
<evidence type="ECO:0000313" key="2">
    <source>
        <dbReference type="EMBL" id="NEK24698.1"/>
    </source>
</evidence>
<dbReference type="PANTHER" id="PTHR37691">
    <property type="entry name" value="BLR3518 PROTEIN"/>
    <property type="match status" value="1"/>
</dbReference>
<accession>A0A6P0CHC1</accession>
<evidence type="ECO:0000313" key="3">
    <source>
        <dbReference type="Proteomes" id="UP000468591"/>
    </source>
</evidence>
<dbReference type="Proteomes" id="UP000468591">
    <property type="component" value="Unassembled WGS sequence"/>
</dbReference>
<dbReference type="Gene3D" id="3.40.1260.10">
    <property type="entry name" value="DsrEFH-like"/>
    <property type="match status" value="1"/>
</dbReference>
<evidence type="ECO:0000256" key="1">
    <source>
        <dbReference type="SAM" id="SignalP"/>
    </source>
</evidence>
<reference evidence="2 3" key="1">
    <citation type="submission" date="2020-01" db="EMBL/GenBank/DDBJ databases">
        <title>Sulfitobacter sediminilitoris sp. nov., isolated from a tidal flat.</title>
        <authorList>
            <person name="Park S."/>
            <person name="Yoon J.-H."/>
        </authorList>
    </citation>
    <scope>NUCLEOTIDE SEQUENCE [LARGE SCALE GENOMIC DNA]</scope>
    <source>
        <strain evidence="2 3">JBTF-M27</strain>
    </source>
</reference>